<comment type="caution">
    <text evidence="2">The sequence shown here is derived from an EMBL/GenBank/DDBJ whole genome shotgun (WGS) entry which is preliminary data.</text>
</comment>
<accession>A0ABQ5R324</accession>
<name>A0ABQ5R324_9ACTN</name>
<organism evidence="2 3">
    <name type="scientific">Phytohabitans aurantiacus</name>
    <dbReference type="NCBI Taxonomy" id="3016789"/>
    <lineage>
        <taxon>Bacteria</taxon>
        <taxon>Bacillati</taxon>
        <taxon>Actinomycetota</taxon>
        <taxon>Actinomycetes</taxon>
        <taxon>Micromonosporales</taxon>
        <taxon>Micromonosporaceae</taxon>
    </lineage>
</organism>
<evidence type="ECO:0000313" key="2">
    <source>
        <dbReference type="EMBL" id="GLI00953.1"/>
    </source>
</evidence>
<proteinExistence type="predicted"/>
<dbReference type="Proteomes" id="UP001144280">
    <property type="component" value="Unassembled WGS sequence"/>
</dbReference>
<gene>
    <name evidence="2" type="ORF">Pa4123_62290</name>
</gene>
<sequence length="477" mass="53280">MADATVIAARRYSEQHPGYQLAYAGEVAVPVSLLTLDVLVQKRKRLPLVDEFVLRLADHGIHKIDNMAAVLGIDTPTVSDAVAHQLSVETVEYRPDSLGGRRVLLTYSGKRAVEELSTVTPQRTEHQRAFDRLLWKPIPHGRHDLITRGDAETQGMLVLPSARTGEVATGDVTPRMLNLLLERSQQDGGHSTVEVLSVEAIMRQPRLLLPAVLLVYVSDTADDQRFNLVVDDSLSESHDNALHQVGGLERTKIQIAPAVGEPVDLPAPLRKQRASYDVVRDLQRRADNPSPGDELAPTQTAPGSNHHDSVTARAELDALTVRSVPLFEHRELLMTALETARHRFLIAAPWVRDAVVTDDFLAKLETMLRRSSPTVHIGYGLGRDLAHSDKTAVNRLRGLERQYKSLTVAHVRDARPNILIFDDTWVNSGFDWLSFRDQPTHTYRPEEGTLVREKAYVDEQYSRYVDLFMGADAATRR</sequence>
<protein>
    <submittedName>
        <fullName evidence="2">Uncharacterized protein</fullName>
    </submittedName>
</protein>
<dbReference type="EMBL" id="BSDI01000038">
    <property type="protein sequence ID" value="GLI00953.1"/>
    <property type="molecule type" value="Genomic_DNA"/>
</dbReference>
<keyword evidence="3" id="KW-1185">Reference proteome</keyword>
<evidence type="ECO:0000313" key="3">
    <source>
        <dbReference type="Proteomes" id="UP001144280"/>
    </source>
</evidence>
<dbReference type="RefSeq" id="WP_281901608.1">
    <property type="nucleotide sequence ID" value="NZ_BSDI01000038.1"/>
</dbReference>
<evidence type="ECO:0000256" key="1">
    <source>
        <dbReference type="SAM" id="MobiDB-lite"/>
    </source>
</evidence>
<reference evidence="2" key="1">
    <citation type="submission" date="2022-12" db="EMBL/GenBank/DDBJ databases">
        <title>New Phytohabitans aurantiacus sp. RD004123 nov., an actinomycete isolated from soil.</title>
        <authorList>
            <person name="Triningsih D.W."/>
            <person name="Harunari E."/>
            <person name="Igarashi Y."/>
        </authorList>
    </citation>
    <scope>NUCLEOTIDE SEQUENCE</scope>
    <source>
        <strain evidence="2">RD004123</strain>
    </source>
</reference>
<feature type="region of interest" description="Disordered" evidence="1">
    <location>
        <begin position="284"/>
        <end position="308"/>
    </location>
</feature>